<keyword evidence="2 3" id="KW-0802">TPR repeat</keyword>
<feature type="repeat" description="TPR" evidence="3">
    <location>
        <begin position="502"/>
        <end position="535"/>
    </location>
</feature>
<dbReference type="SUPFAM" id="SSF52540">
    <property type="entry name" value="P-loop containing nucleoside triphosphate hydrolases"/>
    <property type="match status" value="1"/>
</dbReference>
<keyword evidence="5" id="KW-0175">Coiled coil</keyword>
<dbReference type="PANTHER" id="PTHR45641:SF1">
    <property type="entry name" value="AAA+ ATPASE DOMAIN-CONTAINING PROTEIN"/>
    <property type="match status" value="1"/>
</dbReference>
<comment type="function">
    <text evidence="4">Kinesin is a microtubule-associated force-producing protein that play a role in organelle transport.</text>
</comment>
<dbReference type="Pfam" id="PF13424">
    <property type="entry name" value="TPR_12"/>
    <property type="match status" value="4"/>
</dbReference>
<comment type="similarity">
    <text evidence="4">Belongs to the kinesin light chain family.</text>
</comment>
<protein>
    <recommendedName>
        <fullName evidence="4">Kinesin light chain</fullName>
    </recommendedName>
</protein>
<keyword evidence="4" id="KW-0963">Cytoplasm</keyword>
<dbReference type="PANTHER" id="PTHR45641">
    <property type="entry name" value="TETRATRICOPEPTIDE REPEAT PROTEIN (AFU_ORTHOLOGUE AFUA_6G03870)"/>
    <property type="match status" value="1"/>
</dbReference>
<name>A0ABN8RHK2_9CNID</name>
<comment type="subcellular location">
    <subcellularLocation>
        <location evidence="4">Cytoplasm</location>
        <location evidence="4">Cytoskeleton</location>
    </subcellularLocation>
</comment>
<comment type="subunit">
    <text evidence="4">Oligomeric complex composed of two heavy chains and two light chains.</text>
</comment>
<keyword evidence="7" id="KW-1185">Reference proteome</keyword>
<evidence type="ECO:0000256" key="5">
    <source>
        <dbReference type="SAM" id="Coils"/>
    </source>
</evidence>
<dbReference type="PROSITE" id="PS50293">
    <property type="entry name" value="TPR_REGION"/>
    <property type="match status" value="3"/>
</dbReference>
<dbReference type="InterPro" id="IPR019734">
    <property type="entry name" value="TPR_rpt"/>
</dbReference>
<accession>A0ABN8RHK2</accession>
<feature type="repeat" description="TPR" evidence="3">
    <location>
        <begin position="670"/>
        <end position="703"/>
    </location>
</feature>
<feature type="repeat" description="TPR" evidence="3">
    <location>
        <begin position="544"/>
        <end position="577"/>
    </location>
</feature>
<feature type="repeat" description="TPR" evidence="3">
    <location>
        <begin position="712"/>
        <end position="745"/>
    </location>
</feature>
<sequence length="789" mass="90198">MASSKEYTDEQLNYYRICYVTTDILAEGLREIFKQEWDKLYKSTKGEWKDELRNGIDFYNGESPRNQKRNAHLLATMKNGNRGEWDCTMLFYAILFSDSVGPRLCAIVRKNVNDLRNFRNEDFAHMPQGSLSEIEFQNAISKVDVAFQALSLSTVKIQDLKYQKTFPTKDLTKVLKEVDNMKQEVQEKESQRQVLEDQLQNEALSFCVLPPKPSHEIGDRESEVAKIVQQLRELNESSDNRLSYLYISGNPGSGKSQLAGLVAERFYDEVKEMPSGSSFVMTLNATSPDSLLESYASFARHLKCPDYSIVETLSSKDSSVDEKITSLKMVVAVKIKCYTSWLLVVDNVTTLSSVHVHLPQFENEAWARGQFLITTQDTTSIPSENVFVKHISASKEYAESQTDEVVSGVITSFNEFICATPPENKRLNTRHIAPHLKTLTMVTDKVFLRDSFIQVHRDISEKCENLGNICKMHCEFRGAKKYFEYSLTFKLQELGPKHVGVATSYDNLASVYRDLGVFEQAKKYQQRALDIELDKLDPKHVNVARSYNNLASIYQKLGDFEQAKEYQQRALDIKLDKLGPEHVSVAISYNNLALIYQDLGDFEQAKEYQQHAIDIQLDKLGPEHVHVARSYNNLALIYQGLGDFEQAKEYQQRAIDIQLDKLGPEHVNVARSYNNLALIYQGLGDFEQAKEYQQRALDINLDKLGSEHVSVARSYNNLALIYQKLGDFEQAKEYQQRALDIDLDKLGPKHVYVARSYNNLALIYQDLGDFEQAKEYQQLALAIRANKHG</sequence>
<feature type="non-terminal residue" evidence="6">
    <location>
        <position position="789"/>
    </location>
</feature>
<feature type="repeat" description="TPR" evidence="3">
    <location>
        <begin position="754"/>
        <end position="787"/>
    </location>
</feature>
<organism evidence="6 7">
    <name type="scientific">Porites lobata</name>
    <dbReference type="NCBI Taxonomy" id="104759"/>
    <lineage>
        <taxon>Eukaryota</taxon>
        <taxon>Metazoa</taxon>
        <taxon>Cnidaria</taxon>
        <taxon>Anthozoa</taxon>
        <taxon>Hexacorallia</taxon>
        <taxon>Scleractinia</taxon>
        <taxon>Fungiina</taxon>
        <taxon>Poritidae</taxon>
        <taxon>Porites</taxon>
    </lineage>
</organism>
<keyword evidence="1" id="KW-0677">Repeat</keyword>
<keyword evidence="4" id="KW-0206">Cytoskeleton</keyword>
<dbReference type="EMBL" id="CALNXK010000223">
    <property type="protein sequence ID" value="CAH3177315.1"/>
    <property type="molecule type" value="Genomic_DNA"/>
</dbReference>
<evidence type="ECO:0000256" key="2">
    <source>
        <dbReference type="ARBA" id="ARBA00022803"/>
    </source>
</evidence>
<dbReference type="Gene3D" id="1.25.40.10">
    <property type="entry name" value="Tetratricopeptide repeat domain"/>
    <property type="match status" value="2"/>
</dbReference>
<dbReference type="InterPro" id="IPR011990">
    <property type="entry name" value="TPR-like_helical_dom_sf"/>
</dbReference>
<dbReference type="PRINTS" id="PR00381">
    <property type="entry name" value="KINESINLIGHT"/>
</dbReference>
<feature type="coiled-coil region" evidence="5">
    <location>
        <begin position="171"/>
        <end position="205"/>
    </location>
</feature>
<dbReference type="Gene3D" id="3.40.50.300">
    <property type="entry name" value="P-loop containing nucleotide triphosphate hydrolases"/>
    <property type="match status" value="1"/>
</dbReference>
<gene>
    <name evidence="6" type="ORF">PLOB_00019183</name>
</gene>
<evidence type="ECO:0000313" key="7">
    <source>
        <dbReference type="Proteomes" id="UP001159405"/>
    </source>
</evidence>
<evidence type="ECO:0000313" key="6">
    <source>
        <dbReference type="EMBL" id="CAH3177315.1"/>
    </source>
</evidence>
<proteinExistence type="inferred from homology"/>
<evidence type="ECO:0000256" key="4">
    <source>
        <dbReference type="RuleBase" id="RU367020"/>
    </source>
</evidence>
<evidence type="ECO:0000256" key="3">
    <source>
        <dbReference type="PROSITE-ProRule" id="PRU00339"/>
    </source>
</evidence>
<reference evidence="6 7" key="1">
    <citation type="submission" date="2022-05" db="EMBL/GenBank/DDBJ databases">
        <authorList>
            <consortium name="Genoscope - CEA"/>
            <person name="William W."/>
        </authorList>
    </citation>
    <scope>NUCLEOTIDE SEQUENCE [LARGE SCALE GENOMIC DNA]</scope>
</reference>
<dbReference type="SUPFAM" id="SSF48452">
    <property type="entry name" value="TPR-like"/>
    <property type="match status" value="2"/>
</dbReference>
<dbReference type="SMART" id="SM00028">
    <property type="entry name" value="TPR"/>
    <property type="match status" value="8"/>
</dbReference>
<evidence type="ECO:0000256" key="1">
    <source>
        <dbReference type="ARBA" id="ARBA00022737"/>
    </source>
</evidence>
<keyword evidence="4" id="KW-0493">Microtubule</keyword>
<dbReference type="Proteomes" id="UP001159405">
    <property type="component" value="Unassembled WGS sequence"/>
</dbReference>
<feature type="repeat" description="TPR" evidence="3">
    <location>
        <begin position="586"/>
        <end position="619"/>
    </location>
</feature>
<dbReference type="PROSITE" id="PS50005">
    <property type="entry name" value="TPR"/>
    <property type="match status" value="7"/>
</dbReference>
<keyword evidence="4" id="KW-0505">Motor protein</keyword>
<feature type="repeat" description="TPR" evidence="3">
    <location>
        <begin position="628"/>
        <end position="661"/>
    </location>
</feature>
<dbReference type="InterPro" id="IPR027417">
    <property type="entry name" value="P-loop_NTPase"/>
</dbReference>
<comment type="caution">
    <text evidence="6">The sequence shown here is derived from an EMBL/GenBank/DDBJ whole genome shotgun (WGS) entry which is preliminary data.</text>
</comment>